<dbReference type="EMBL" id="BAABIQ010000044">
    <property type="protein sequence ID" value="GAA4807871.1"/>
    <property type="molecule type" value="Genomic_DNA"/>
</dbReference>
<feature type="transmembrane region" description="Helical" evidence="1">
    <location>
        <begin position="352"/>
        <end position="373"/>
    </location>
</feature>
<keyword evidence="1" id="KW-1133">Transmembrane helix</keyword>
<keyword evidence="1" id="KW-0472">Membrane</keyword>
<dbReference type="Pfam" id="PF03929">
    <property type="entry name" value="PepSY_TM"/>
    <property type="match status" value="1"/>
</dbReference>
<feature type="transmembrane region" description="Helical" evidence="1">
    <location>
        <begin position="198"/>
        <end position="218"/>
    </location>
</feature>
<dbReference type="Proteomes" id="UP001501411">
    <property type="component" value="Unassembled WGS sequence"/>
</dbReference>
<feature type="transmembrane region" description="Helical" evidence="1">
    <location>
        <begin position="12"/>
        <end position="34"/>
    </location>
</feature>
<keyword evidence="3" id="KW-1185">Reference proteome</keyword>
<evidence type="ECO:0000313" key="3">
    <source>
        <dbReference type="Proteomes" id="UP001501411"/>
    </source>
</evidence>
<protein>
    <submittedName>
        <fullName evidence="2">PepSY-associated TM helix domain-containing protein</fullName>
    </submittedName>
</protein>
<evidence type="ECO:0000313" key="2">
    <source>
        <dbReference type="EMBL" id="GAA4807871.1"/>
    </source>
</evidence>
<accession>A0ABP9CGH4</accession>
<dbReference type="PANTHER" id="PTHR34219:SF3">
    <property type="entry name" value="BLL7967 PROTEIN"/>
    <property type="match status" value="1"/>
</dbReference>
<feature type="transmembrane region" description="Helical" evidence="1">
    <location>
        <begin position="146"/>
        <end position="166"/>
    </location>
</feature>
<comment type="caution">
    <text evidence="2">The sequence shown here is derived from an EMBL/GenBank/DDBJ whole genome shotgun (WGS) entry which is preliminary data.</text>
</comment>
<name>A0ABP9CGH4_9SPHI</name>
<sequence length="428" mass="49882">MKWKKLNGQIHLWLGLLSGIVVFIVGITGCFYVFRDELIKLTTERDLVLKQQSEKPYLAPSILINEAKKYNKGQQPNTIRYETGKACWIPFFGENERFEVFLNPYDGHLVKTKHWKKGDPDKFDFFGWALDGHLNLWLPFKIGRPIVSYGILIFAIELLTGLILWWPKNLKKQNVEKSFTVKWKAKFKRLNYDLHNVLSFYTLTIALMIAITGLVYSFQWVSASLYWVASAGGKPMKFDPVFSDTTYTETAQHNIEDQLWKRFWIDSLSGKGSLYIGIPKTAKDTWFVNMNRSPGTLYRQEIYYFDKNTGKELQGGGVYSKSRYSTANFAQKGDRMNYDLHVGSFWGLPTKILWFFISFITASLPITGFLIWYNRKWGKKKKRAKYKRHLPETNAQMNDVARESSPFKRYSVMTTIKSTDEDRNSKHA</sequence>
<dbReference type="PROSITE" id="PS51257">
    <property type="entry name" value="PROKAR_LIPOPROTEIN"/>
    <property type="match status" value="1"/>
</dbReference>
<dbReference type="PANTHER" id="PTHR34219">
    <property type="entry name" value="IRON-REGULATED INNER MEMBRANE PROTEIN-RELATED"/>
    <property type="match status" value="1"/>
</dbReference>
<dbReference type="InterPro" id="IPR005625">
    <property type="entry name" value="PepSY-ass_TM"/>
</dbReference>
<keyword evidence="1" id="KW-0812">Transmembrane</keyword>
<reference evidence="3" key="1">
    <citation type="journal article" date="2019" name="Int. J. Syst. Evol. Microbiol.">
        <title>The Global Catalogue of Microorganisms (GCM) 10K type strain sequencing project: providing services to taxonomists for standard genome sequencing and annotation.</title>
        <authorList>
            <consortium name="The Broad Institute Genomics Platform"/>
            <consortium name="The Broad Institute Genome Sequencing Center for Infectious Disease"/>
            <person name="Wu L."/>
            <person name="Ma J."/>
        </authorList>
    </citation>
    <scope>NUCLEOTIDE SEQUENCE [LARGE SCALE GENOMIC DNA]</scope>
    <source>
        <strain evidence="3">JCM 18200</strain>
    </source>
</reference>
<organism evidence="2 3">
    <name type="scientific">Olivibacter ginsenosidimutans</name>
    <dbReference type="NCBI Taxonomy" id="1176537"/>
    <lineage>
        <taxon>Bacteria</taxon>
        <taxon>Pseudomonadati</taxon>
        <taxon>Bacteroidota</taxon>
        <taxon>Sphingobacteriia</taxon>
        <taxon>Sphingobacteriales</taxon>
        <taxon>Sphingobacteriaceae</taxon>
        <taxon>Olivibacter</taxon>
    </lineage>
</organism>
<gene>
    <name evidence="2" type="ORF">GCM10023231_41410</name>
</gene>
<proteinExistence type="predicted"/>
<evidence type="ECO:0000256" key="1">
    <source>
        <dbReference type="SAM" id="Phobius"/>
    </source>
</evidence>
<dbReference type="RefSeq" id="WP_345235150.1">
    <property type="nucleotide sequence ID" value="NZ_BAABIQ010000044.1"/>
</dbReference>